<proteinExistence type="predicted"/>
<accession>A0ABT0UC87</accession>
<protein>
    <submittedName>
        <fullName evidence="4">DUF1080 domain-containing protein</fullName>
    </submittedName>
</protein>
<comment type="caution">
    <text evidence="4">The sequence shown here is derived from an EMBL/GenBank/DDBJ whole genome shotgun (WGS) entry which is preliminary data.</text>
</comment>
<gene>
    <name evidence="4" type="ORF">NB063_27545</name>
</gene>
<dbReference type="Pfam" id="PF06439">
    <property type="entry name" value="3keto-disac_hyd"/>
    <property type="match status" value="1"/>
</dbReference>
<feature type="chain" id="PRO_5046624259" evidence="2">
    <location>
        <begin position="42"/>
        <end position="456"/>
    </location>
</feature>
<organism evidence="4 5">
    <name type="scientific">Aporhodopirellula aestuarii</name>
    <dbReference type="NCBI Taxonomy" id="2950107"/>
    <lineage>
        <taxon>Bacteria</taxon>
        <taxon>Pseudomonadati</taxon>
        <taxon>Planctomycetota</taxon>
        <taxon>Planctomycetia</taxon>
        <taxon>Pirellulales</taxon>
        <taxon>Pirellulaceae</taxon>
        <taxon>Aporhodopirellula</taxon>
    </lineage>
</organism>
<evidence type="ECO:0000259" key="3">
    <source>
        <dbReference type="Pfam" id="PF06439"/>
    </source>
</evidence>
<feature type="signal peptide" evidence="2">
    <location>
        <begin position="1"/>
        <end position="41"/>
    </location>
</feature>
<evidence type="ECO:0000313" key="4">
    <source>
        <dbReference type="EMBL" id="MCM2374390.1"/>
    </source>
</evidence>
<dbReference type="EMBL" id="JAMQBK010000084">
    <property type="protein sequence ID" value="MCM2374390.1"/>
    <property type="molecule type" value="Genomic_DNA"/>
</dbReference>
<feature type="compositionally biased region" description="Basic and acidic residues" evidence="1">
    <location>
        <begin position="61"/>
        <end position="71"/>
    </location>
</feature>
<feature type="compositionally biased region" description="Basic and acidic residues" evidence="1">
    <location>
        <begin position="83"/>
        <end position="116"/>
    </location>
</feature>
<feature type="region of interest" description="Disordered" evidence="1">
    <location>
        <begin position="44"/>
        <end position="127"/>
    </location>
</feature>
<dbReference type="RefSeq" id="WP_250932281.1">
    <property type="nucleotide sequence ID" value="NZ_JAMQBK010000084.1"/>
</dbReference>
<keyword evidence="5" id="KW-1185">Reference proteome</keyword>
<dbReference type="Proteomes" id="UP001202961">
    <property type="component" value="Unassembled WGS sequence"/>
</dbReference>
<feature type="region of interest" description="Disordered" evidence="1">
    <location>
        <begin position="401"/>
        <end position="425"/>
    </location>
</feature>
<evidence type="ECO:0000256" key="2">
    <source>
        <dbReference type="SAM" id="SignalP"/>
    </source>
</evidence>
<evidence type="ECO:0000256" key="1">
    <source>
        <dbReference type="SAM" id="MobiDB-lite"/>
    </source>
</evidence>
<dbReference type="InterPro" id="IPR010496">
    <property type="entry name" value="AL/BT2_dom"/>
</dbReference>
<keyword evidence="2" id="KW-0732">Signal</keyword>
<feature type="domain" description="3-keto-alpha-glucoside-1,2-lyase/3-keto-2-hydroxy-glucal hydratase" evidence="3">
    <location>
        <begin position="262"/>
        <end position="438"/>
    </location>
</feature>
<dbReference type="Gene3D" id="2.60.120.560">
    <property type="entry name" value="Exo-inulinase, domain 1"/>
    <property type="match status" value="1"/>
</dbReference>
<sequence>MTKCHFLPLAPSRIRLTRSMLIALIVAATMLHSLTGTVAVAQDEETVAPKQTRKQTQQVDAPKDTDTKPSSEEQADASPADQKATEDKTATDDKTPAKDEKPASQKPSAKKDESKAKQPAAEPVPDPEWVAKGAWLLPPTKGPAAIDFSLVGEYVGDVKPGEEGDKNSSKRLGVQIRNLGTGEFEARAYQGGLPGQDSYEDVEPMVLVGRRSGSTLVLSGGPWAMFAGPKECKIIDASGTTLAKLPRVERKSPTLGAAPPEGAIVLFDGTDTKAFVNGKMTNEKLLEQGADINFMLNDFDLHLEFRIPHMPAKREQARGNSGIYLQSRYECQVLDSFADAKVFNGLGALYRHKTPKLNMAFPPLTWQTYDIHFTAARFAADGSKLRNARVTSWVNGVMVQDDEELPGPTGHGQPESPTLLPTKIQDHNDPVRFRNVWVIDRGLVGGVEFPPMSKSE</sequence>
<reference evidence="4 5" key="1">
    <citation type="journal article" date="2022" name="Syst. Appl. Microbiol.">
        <title>Rhodopirellula aestuarii sp. nov., a novel member of the genus Rhodopirellula isolated from brackish sediments collected in the Tagus River estuary, Portugal.</title>
        <authorList>
            <person name="Vitorino I.R."/>
            <person name="Klimek D."/>
            <person name="Calusinska M."/>
            <person name="Lobo-da-Cunha A."/>
            <person name="Vasconcelos V."/>
            <person name="Lage O.M."/>
        </authorList>
    </citation>
    <scope>NUCLEOTIDE SEQUENCE [LARGE SCALE GENOMIC DNA]</scope>
    <source>
        <strain evidence="4 5">ICT_H3.1</strain>
    </source>
</reference>
<name>A0ABT0UC87_9BACT</name>
<evidence type="ECO:0000313" key="5">
    <source>
        <dbReference type="Proteomes" id="UP001202961"/>
    </source>
</evidence>